<protein>
    <submittedName>
        <fullName evidence="1">Unannotated protein</fullName>
    </submittedName>
</protein>
<dbReference type="InterPro" id="IPR051200">
    <property type="entry name" value="Host-pathogen_enzymatic-act"/>
</dbReference>
<dbReference type="PANTHER" id="PTHR47197">
    <property type="entry name" value="PROTEIN NIRF"/>
    <property type="match status" value="1"/>
</dbReference>
<evidence type="ECO:0000313" key="1">
    <source>
        <dbReference type="EMBL" id="CAB4581835.1"/>
    </source>
</evidence>
<proteinExistence type="predicted"/>
<dbReference type="EMBL" id="CAEZTZ010000033">
    <property type="protein sequence ID" value="CAB4581835.1"/>
    <property type="molecule type" value="Genomic_DNA"/>
</dbReference>
<organism evidence="1">
    <name type="scientific">freshwater metagenome</name>
    <dbReference type="NCBI Taxonomy" id="449393"/>
    <lineage>
        <taxon>unclassified sequences</taxon>
        <taxon>metagenomes</taxon>
        <taxon>ecological metagenomes</taxon>
    </lineage>
</organism>
<accession>A0A6J6F2L2</accession>
<sequence length="83" mass="8373">MQGAPINVGDFPISVAFTPDGKTAYVVNQGDVSVSAINVKTGTVQGAPINVGDFPTSVAFSPNGKTAYVTNAGDATVSVITTR</sequence>
<dbReference type="NCBIfam" id="TIGR02276">
    <property type="entry name" value="beta_rpt_yvtn"/>
    <property type="match status" value="1"/>
</dbReference>
<dbReference type="AlphaFoldDB" id="A0A6J6F2L2"/>
<dbReference type="PANTHER" id="PTHR47197:SF3">
    <property type="entry name" value="DIHYDRO-HEME D1 DEHYDROGENASE"/>
    <property type="match status" value="1"/>
</dbReference>
<dbReference type="InterPro" id="IPR015943">
    <property type="entry name" value="WD40/YVTN_repeat-like_dom_sf"/>
</dbReference>
<name>A0A6J6F2L2_9ZZZZ</name>
<dbReference type="InterPro" id="IPR011964">
    <property type="entry name" value="YVTN_b-propeller_repeat"/>
</dbReference>
<gene>
    <name evidence="1" type="ORF">UFOPK1767_00385</name>
</gene>
<reference evidence="1" key="1">
    <citation type="submission" date="2020-05" db="EMBL/GenBank/DDBJ databases">
        <authorList>
            <person name="Chiriac C."/>
            <person name="Salcher M."/>
            <person name="Ghai R."/>
            <person name="Kavagutti S V."/>
        </authorList>
    </citation>
    <scope>NUCLEOTIDE SEQUENCE</scope>
</reference>
<dbReference type="Gene3D" id="2.130.10.10">
    <property type="entry name" value="YVTN repeat-like/Quinoprotein amine dehydrogenase"/>
    <property type="match status" value="1"/>
</dbReference>
<dbReference type="InterPro" id="IPR011048">
    <property type="entry name" value="Haem_d1_sf"/>
</dbReference>
<dbReference type="SUPFAM" id="SSF51004">
    <property type="entry name" value="C-terminal (heme d1) domain of cytochrome cd1-nitrite reductase"/>
    <property type="match status" value="1"/>
</dbReference>